<dbReference type="InterPro" id="IPR032710">
    <property type="entry name" value="NTF2-like_dom_sf"/>
</dbReference>
<accession>A0A0T7FCZ1</accession>
<evidence type="ECO:0000313" key="2">
    <source>
        <dbReference type="EMBL" id="CDZ32912.1"/>
    </source>
</evidence>
<reference evidence="2 3" key="1">
    <citation type="submission" date="2014-08" db="EMBL/GenBank/DDBJ databases">
        <authorList>
            <person name="Chen Y.-H."/>
        </authorList>
    </citation>
    <scope>NUCLEOTIDE SEQUENCE [LARGE SCALE GENOMIC DNA]</scope>
</reference>
<dbReference type="InterPro" id="IPR037401">
    <property type="entry name" value="SnoaL-like"/>
</dbReference>
<organism evidence="2 3">
    <name type="scientific">Neorhizobium galegae bv. officinalis</name>
    <dbReference type="NCBI Taxonomy" id="323656"/>
    <lineage>
        <taxon>Bacteria</taxon>
        <taxon>Pseudomonadati</taxon>
        <taxon>Pseudomonadota</taxon>
        <taxon>Alphaproteobacteria</taxon>
        <taxon>Hyphomicrobiales</taxon>
        <taxon>Rhizobiaceae</taxon>
        <taxon>Rhizobium/Agrobacterium group</taxon>
        <taxon>Neorhizobium</taxon>
    </lineage>
</organism>
<keyword evidence="2" id="KW-0413">Isomerase</keyword>
<dbReference type="RefSeq" id="WP_046665851.1">
    <property type="nucleotide sequence ID" value="NZ_CCRH01000003.1"/>
</dbReference>
<dbReference type="AlphaFoldDB" id="A0A0T7FCZ1"/>
<dbReference type="Gene3D" id="3.10.450.50">
    <property type="match status" value="1"/>
</dbReference>
<evidence type="ECO:0000313" key="3">
    <source>
        <dbReference type="Proteomes" id="UP000046176"/>
    </source>
</evidence>
<name>A0A0T7FCZ1_NEOGA</name>
<sequence length="123" mass="14082">MDLLRRLRDLCDAFNAHDLDLIMTYFAEDCILEMPRGRDPWGSRLEGKTKVREALGSRFQGLPDVTYNNAEHFVDEASGTGISRWTLMGTSVNGTKTEVQGCDLYTFRNGQVIRKDSYWKIVE</sequence>
<dbReference type="GO" id="GO:0016853">
    <property type="term" value="F:isomerase activity"/>
    <property type="evidence" value="ECO:0007669"/>
    <property type="project" value="UniProtKB-KW"/>
</dbReference>
<dbReference type="EMBL" id="CCRH01000003">
    <property type="protein sequence ID" value="CDZ32912.1"/>
    <property type="molecule type" value="Genomic_DNA"/>
</dbReference>
<dbReference type="Proteomes" id="UP000046176">
    <property type="component" value="Unassembled WGS sequence"/>
</dbReference>
<dbReference type="SUPFAM" id="SSF54427">
    <property type="entry name" value="NTF2-like"/>
    <property type="match status" value="1"/>
</dbReference>
<evidence type="ECO:0000259" key="1">
    <source>
        <dbReference type="Pfam" id="PF12680"/>
    </source>
</evidence>
<proteinExistence type="predicted"/>
<protein>
    <submittedName>
        <fullName evidence="2">Ketosteroid isomerase-like protein</fullName>
    </submittedName>
</protein>
<dbReference type="Pfam" id="PF12680">
    <property type="entry name" value="SnoaL_2"/>
    <property type="match status" value="1"/>
</dbReference>
<dbReference type="OrthoDB" id="9800684at2"/>
<gene>
    <name evidence="2" type="ORF">NGAL_HAMBI1145_15830</name>
</gene>
<feature type="domain" description="SnoaL-like" evidence="1">
    <location>
        <begin position="8"/>
        <end position="114"/>
    </location>
</feature>